<feature type="chain" id="PRO_5012193112" description="Porin domain-containing protein" evidence="1">
    <location>
        <begin position="22"/>
        <end position="239"/>
    </location>
</feature>
<dbReference type="AlphaFoldDB" id="A0A1Y5S9T0"/>
<gene>
    <name evidence="2" type="ORF">TRL7639_01691</name>
</gene>
<protein>
    <recommendedName>
        <fullName evidence="4">Porin domain-containing protein</fullName>
    </recommendedName>
</protein>
<dbReference type="OrthoDB" id="7686946at2"/>
<evidence type="ECO:0008006" key="4">
    <source>
        <dbReference type="Google" id="ProtNLM"/>
    </source>
</evidence>
<organism evidence="2 3">
    <name type="scientific">Falsiruegeria litorea R37</name>
    <dbReference type="NCBI Taxonomy" id="1200284"/>
    <lineage>
        <taxon>Bacteria</taxon>
        <taxon>Pseudomonadati</taxon>
        <taxon>Pseudomonadota</taxon>
        <taxon>Alphaproteobacteria</taxon>
        <taxon>Rhodobacterales</taxon>
        <taxon>Roseobacteraceae</taxon>
        <taxon>Falsiruegeria</taxon>
    </lineage>
</organism>
<name>A0A1Y5S9T0_9RHOB</name>
<proteinExistence type="predicted"/>
<dbReference type="Proteomes" id="UP000193077">
    <property type="component" value="Unassembled WGS sequence"/>
</dbReference>
<keyword evidence="3" id="KW-1185">Reference proteome</keyword>
<dbReference type="RefSeq" id="WP_085795265.1">
    <property type="nucleotide sequence ID" value="NZ_FWFO01000001.1"/>
</dbReference>
<keyword evidence="1" id="KW-0732">Signal</keyword>
<evidence type="ECO:0000313" key="2">
    <source>
        <dbReference type="EMBL" id="SLN35692.1"/>
    </source>
</evidence>
<evidence type="ECO:0000313" key="3">
    <source>
        <dbReference type="Proteomes" id="UP000193077"/>
    </source>
</evidence>
<reference evidence="2 3" key="1">
    <citation type="submission" date="2017-03" db="EMBL/GenBank/DDBJ databases">
        <authorList>
            <person name="Afonso C.L."/>
            <person name="Miller P.J."/>
            <person name="Scott M.A."/>
            <person name="Spackman E."/>
            <person name="Goraichik I."/>
            <person name="Dimitrov K.M."/>
            <person name="Suarez D.L."/>
            <person name="Swayne D.E."/>
        </authorList>
    </citation>
    <scope>NUCLEOTIDE SEQUENCE [LARGE SCALE GENOMIC DNA]</scope>
    <source>
        <strain evidence="2 3">CECT 7639</strain>
    </source>
</reference>
<evidence type="ECO:0000256" key="1">
    <source>
        <dbReference type="SAM" id="SignalP"/>
    </source>
</evidence>
<accession>A0A1Y5S9T0</accession>
<feature type="signal peptide" evidence="1">
    <location>
        <begin position="1"/>
        <end position="21"/>
    </location>
</feature>
<dbReference type="EMBL" id="FWFO01000001">
    <property type="protein sequence ID" value="SLN35692.1"/>
    <property type="molecule type" value="Genomic_DNA"/>
</dbReference>
<sequence length="239" mass="25006">MKTLTLAALGLSVAFAQSTTAAELVGGYVDLGYSAFTDNTRVSKRSLTGSGEVAFTRTFGLQADLGLHDLNAVNEVGTNVTLHGNFHVGEFTSLGVFAGRDNLNNQGVNFYGVEAGHETGRIEFEGYASIADAAGNNGSNGTLAGLQVRGNINESWRLKANVDYIDARNGVDATRYSIGADYDFGQGGAFYAEAGGFDANAGNAGANEAFVGFGVRYNLGTKRGTTFGRRGFLDKLPGL</sequence>
<dbReference type="SUPFAM" id="SSF56935">
    <property type="entry name" value="Porins"/>
    <property type="match status" value="1"/>
</dbReference>